<proteinExistence type="predicted"/>
<dbReference type="GeneID" id="14908128"/>
<protein>
    <recommendedName>
        <fullName evidence="4">Transmembrane protein</fullName>
    </recommendedName>
</protein>
<evidence type="ECO:0000313" key="2">
    <source>
        <dbReference type="EMBL" id="EGR31977.1"/>
    </source>
</evidence>
<feature type="transmembrane region" description="Helical" evidence="1">
    <location>
        <begin position="63"/>
        <end position="87"/>
    </location>
</feature>
<keyword evidence="1" id="KW-1133">Transmembrane helix</keyword>
<feature type="transmembrane region" description="Helical" evidence="1">
    <location>
        <begin position="139"/>
        <end position="161"/>
    </location>
</feature>
<evidence type="ECO:0000313" key="3">
    <source>
        <dbReference type="Proteomes" id="UP000008983"/>
    </source>
</evidence>
<dbReference type="AlphaFoldDB" id="G0QS35"/>
<evidence type="ECO:0000256" key="1">
    <source>
        <dbReference type="SAM" id="Phobius"/>
    </source>
</evidence>
<keyword evidence="1" id="KW-0472">Membrane</keyword>
<accession>G0QS35</accession>
<gene>
    <name evidence="2" type="ORF">IMG5_099010</name>
</gene>
<evidence type="ECO:0008006" key="4">
    <source>
        <dbReference type="Google" id="ProtNLM"/>
    </source>
</evidence>
<organism evidence="2 3">
    <name type="scientific">Ichthyophthirius multifiliis</name>
    <name type="common">White spot disease agent</name>
    <name type="synonym">Ich</name>
    <dbReference type="NCBI Taxonomy" id="5932"/>
    <lineage>
        <taxon>Eukaryota</taxon>
        <taxon>Sar</taxon>
        <taxon>Alveolata</taxon>
        <taxon>Ciliophora</taxon>
        <taxon>Intramacronucleata</taxon>
        <taxon>Oligohymenophorea</taxon>
        <taxon>Hymenostomatida</taxon>
        <taxon>Ophryoglenina</taxon>
        <taxon>Ichthyophthirius</taxon>
    </lineage>
</organism>
<name>G0QS35_ICHMU</name>
<sequence length="173" mass="21054">MCHFHILHRKYIFQFITICPRNLINGYEFLNNKLTNRNKFRQINEQNNEQAPSFRSHNQRKCLIYNIGHIFIFQCIILHVLSLNYSICSKYDLFQLYSYIYPSEKNHLVKYSCRGCYRCFNSFFRLCGCWGQSFKPLSFILFFVFSFLVTLAFFWNIMVILKRLLKGRIYYVH</sequence>
<dbReference type="EMBL" id="GL983804">
    <property type="protein sequence ID" value="EGR31977.1"/>
    <property type="molecule type" value="Genomic_DNA"/>
</dbReference>
<dbReference type="InParanoid" id="G0QS35"/>
<keyword evidence="1" id="KW-0812">Transmembrane</keyword>
<reference evidence="2 3" key="1">
    <citation type="submission" date="2011-07" db="EMBL/GenBank/DDBJ databases">
        <authorList>
            <person name="Coyne R."/>
            <person name="Brami D."/>
            <person name="Johnson J."/>
            <person name="Hostetler J."/>
            <person name="Hannick L."/>
            <person name="Clark T."/>
            <person name="Cassidy-Hanley D."/>
            <person name="Inman J."/>
        </authorList>
    </citation>
    <scope>NUCLEOTIDE SEQUENCE [LARGE SCALE GENOMIC DNA]</scope>
    <source>
        <strain evidence="2 3">G5</strain>
    </source>
</reference>
<dbReference type="RefSeq" id="XP_004035463.1">
    <property type="nucleotide sequence ID" value="XM_004035415.1"/>
</dbReference>
<keyword evidence="3" id="KW-1185">Reference proteome</keyword>
<dbReference type="Proteomes" id="UP000008983">
    <property type="component" value="Unassembled WGS sequence"/>
</dbReference>